<comment type="similarity">
    <text evidence="2 11">Belongs to the helicase family. RecQ subfamily.</text>
</comment>
<dbReference type="EC" id="5.6.2.4" evidence="11"/>
<dbReference type="CDD" id="cd18794">
    <property type="entry name" value="SF2_C_RecQ"/>
    <property type="match status" value="1"/>
</dbReference>
<dbReference type="PROSITE" id="PS00690">
    <property type="entry name" value="DEAH_ATP_HELICASE"/>
    <property type="match status" value="1"/>
</dbReference>
<dbReference type="GO" id="GO:0006312">
    <property type="term" value="P:mitotic recombination"/>
    <property type="evidence" value="ECO:0007669"/>
    <property type="project" value="UniProtKB-ARBA"/>
</dbReference>
<dbReference type="FunFam" id="3.40.50.300:FF:000340">
    <property type="entry name" value="Bloom syndrome, RecQ helicase"/>
    <property type="match status" value="1"/>
</dbReference>
<keyword evidence="8" id="KW-0413">Isomerase</keyword>
<evidence type="ECO:0000256" key="9">
    <source>
        <dbReference type="ARBA" id="ARBA00023242"/>
    </source>
</evidence>
<dbReference type="InterPro" id="IPR011545">
    <property type="entry name" value="DEAD/DEAH_box_helicase_dom"/>
</dbReference>
<dbReference type="InterPro" id="IPR004589">
    <property type="entry name" value="DNA_helicase_ATP-dep_RecQ"/>
</dbReference>
<dbReference type="GO" id="GO:0003677">
    <property type="term" value="F:DNA binding"/>
    <property type="evidence" value="ECO:0007669"/>
    <property type="project" value="UniProtKB-KW"/>
</dbReference>
<comment type="catalytic activity">
    <reaction evidence="11">
        <text>ATP + H2O = ADP + phosphate + H(+)</text>
        <dbReference type="Rhea" id="RHEA:13065"/>
        <dbReference type="ChEBI" id="CHEBI:15377"/>
        <dbReference type="ChEBI" id="CHEBI:15378"/>
        <dbReference type="ChEBI" id="CHEBI:30616"/>
        <dbReference type="ChEBI" id="CHEBI:43474"/>
        <dbReference type="ChEBI" id="CHEBI:456216"/>
    </reaction>
</comment>
<dbReference type="GO" id="GO:0000729">
    <property type="term" value="P:DNA double-strand break processing"/>
    <property type="evidence" value="ECO:0007669"/>
    <property type="project" value="UniProtKB-ARBA"/>
</dbReference>
<dbReference type="SUPFAM" id="SSF52540">
    <property type="entry name" value="P-loop containing nucleoside triphosphate hydrolases"/>
    <property type="match status" value="2"/>
</dbReference>
<dbReference type="GO" id="GO:0005634">
    <property type="term" value="C:nucleus"/>
    <property type="evidence" value="ECO:0007669"/>
    <property type="project" value="UniProtKB-SubCell"/>
</dbReference>
<feature type="compositionally biased region" description="Low complexity" evidence="12">
    <location>
        <begin position="531"/>
        <end position="551"/>
    </location>
</feature>
<feature type="non-terminal residue" evidence="15">
    <location>
        <position position="1"/>
    </location>
</feature>
<dbReference type="InterPro" id="IPR036388">
    <property type="entry name" value="WH-like_DNA-bd_sf"/>
</dbReference>
<dbReference type="AlphaFoldDB" id="A0A1B7TEZ7"/>
<reference evidence="16" key="1">
    <citation type="journal article" date="2016" name="Proc. Natl. Acad. Sci. U.S.A.">
        <title>Comparative genomics of biotechnologically important yeasts.</title>
        <authorList>
            <person name="Riley R."/>
            <person name="Haridas S."/>
            <person name="Wolfe K.H."/>
            <person name="Lopes M.R."/>
            <person name="Hittinger C.T."/>
            <person name="Goeker M."/>
            <person name="Salamov A.A."/>
            <person name="Wisecaver J.H."/>
            <person name="Long T.M."/>
            <person name="Calvey C.H."/>
            <person name="Aerts A.L."/>
            <person name="Barry K.W."/>
            <person name="Choi C."/>
            <person name="Clum A."/>
            <person name="Coughlan A.Y."/>
            <person name="Deshpande S."/>
            <person name="Douglass A.P."/>
            <person name="Hanson S.J."/>
            <person name="Klenk H.-P."/>
            <person name="LaButti K.M."/>
            <person name="Lapidus A."/>
            <person name="Lindquist E.A."/>
            <person name="Lipzen A.M."/>
            <person name="Meier-Kolthoff J.P."/>
            <person name="Ohm R.A."/>
            <person name="Otillar R.P."/>
            <person name="Pangilinan J.L."/>
            <person name="Peng Y."/>
            <person name="Rokas A."/>
            <person name="Rosa C.A."/>
            <person name="Scheuner C."/>
            <person name="Sibirny A.A."/>
            <person name="Slot J.C."/>
            <person name="Stielow J.B."/>
            <person name="Sun H."/>
            <person name="Kurtzman C.P."/>
            <person name="Blackwell M."/>
            <person name="Grigoriev I.V."/>
            <person name="Jeffries T.W."/>
        </authorList>
    </citation>
    <scope>NUCLEOTIDE SEQUENCE [LARGE SCALE GENOMIC DNA]</scope>
    <source>
        <strain evidence="16">NRRL Y-1626</strain>
    </source>
</reference>
<dbReference type="InterPro" id="IPR027417">
    <property type="entry name" value="P-loop_NTPase"/>
</dbReference>
<keyword evidence="9 11" id="KW-0539">Nucleus</keyword>
<evidence type="ECO:0000256" key="5">
    <source>
        <dbReference type="ARBA" id="ARBA00022806"/>
    </source>
</evidence>
<dbReference type="PROSITE" id="PS51192">
    <property type="entry name" value="HELICASE_ATP_BIND_1"/>
    <property type="match status" value="1"/>
</dbReference>
<sequence length="617" mass="70730">RHPWSDELEDNLQSKFKLNSFRSNQLDAINATLKGQDVFVLMPTGGGKSLCYQLPATVKQGRSQTTLVISPLISLMQDQVDHLRALRINAAMISSKDSAASRRESFQIESFQMFRDGALDLIYLSPEMINKSAQCRNTIKRLYENDKLARIVIDEAHCVSSWGHDFRPDYKQLNFFKKEYPDIPMMALTATASMKVRTDILNNLGLNNAILFKQSFNRPNLVYMVRPKNKNSMFGMITEIKNRFFYNTGIVYCNSKKQCEDTSKLLEANGLSCSFYHAGMLNEDRSEVQIKWQSGEIKIVCATVAFGMGIDKPDVRFVYHHTMPRSLEGYYQECGRAGRDGKTAFCAMYYQYADFKSLESQIKKDKSLTNEELKQRHLEKLHEVLNYCSNTIECRRKLVLQYFNENFDVKLCKKTCDNCKASNIVEHKDITEDATYLLNIVEKIGLEDLTSNYIIDVYRGSRQQKIVNNGHALLEEHGKGSKYLKEDVQRMIQLLLDKGYLREKIGTNGFGFTNTYVKFNKKLRSQLTMTFSASKSPSSTPTASRPSSLAPYGGASSRRTGTSMRMINDVLSKNVDINQEGLKEFQQKKKALIKTQQKSNGRKRQSNRGYKRSRRRI</sequence>
<dbReference type="GO" id="GO:0031422">
    <property type="term" value="C:RecQ family helicase-topoisomerase III complex"/>
    <property type="evidence" value="ECO:0007669"/>
    <property type="project" value="UniProtKB-ARBA"/>
</dbReference>
<evidence type="ECO:0000256" key="11">
    <source>
        <dbReference type="RuleBase" id="RU364117"/>
    </source>
</evidence>
<evidence type="ECO:0000256" key="3">
    <source>
        <dbReference type="ARBA" id="ARBA00022741"/>
    </source>
</evidence>
<dbReference type="InterPro" id="IPR018982">
    <property type="entry name" value="RQC_domain"/>
</dbReference>
<dbReference type="Proteomes" id="UP000092321">
    <property type="component" value="Unassembled WGS sequence"/>
</dbReference>
<keyword evidence="6 11" id="KW-0067">ATP-binding</keyword>
<keyword evidence="7" id="KW-0238">DNA-binding</keyword>
<feature type="region of interest" description="Disordered" evidence="12">
    <location>
        <begin position="531"/>
        <end position="563"/>
    </location>
</feature>
<proteinExistence type="inferred from homology"/>
<dbReference type="InterPro" id="IPR001650">
    <property type="entry name" value="Helicase_C-like"/>
</dbReference>
<comment type="catalytic activity">
    <reaction evidence="10 11">
        <text>Couples ATP hydrolysis with the unwinding of duplex DNA by translocating in the 3'-5' direction.</text>
        <dbReference type="EC" id="5.6.2.4"/>
    </reaction>
</comment>
<feature type="compositionally biased region" description="Basic residues" evidence="12">
    <location>
        <begin position="600"/>
        <end position="617"/>
    </location>
</feature>
<dbReference type="GO" id="GO:0006260">
    <property type="term" value="P:DNA replication"/>
    <property type="evidence" value="ECO:0007669"/>
    <property type="project" value="InterPro"/>
</dbReference>
<dbReference type="OrthoDB" id="3972275at2759"/>
<evidence type="ECO:0000256" key="2">
    <source>
        <dbReference type="ARBA" id="ARBA00005446"/>
    </source>
</evidence>
<feature type="domain" description="Helicase C-terminal" evidence="14">
    <location>
        <begin position="239"/>
        <end position="385"/>
    </location>
</feature>
<dbReference type="EMBL" id="LXPE01000009">
    <property type="protein sequence ID" value="OBA27294.1"/>
    <property type="molecule type" value="Genomic_DNA"/>
</dbReference>
<dbReference type="Gene3D" id="1.10.10.10">
    <property type="entry name" value="Winged helix-like DNA-binding domain superfamily/Winged helix DNA-binding domain"/>
    <property type="match status" value="1"/>
</dbReference>
<dbReference type="CDD" id="cd17920">
    <property type="entry name" value="DEXHc_RecQ"/>
    <property type="match status" value="1"/>
</dbReference>
<keyword evidence="5 11" id="KW-0347">Helicase</keyword>
<dbReference type="PANTHER" id="PTHR13710">
    <property type="entry name" value="DNA HELICASE RECQ FAMILY MEMBER"/>
    <property type="match status" value="1"/>
</dbReference>
<dbReference type="InterPro" id="IPR014001">
    <property type="entry name" value="Helicase_ATP-bd"/>
</dbReference>
<evidence type="ECO:0000259" key="14">
    <source>
        <dbReference type="PROSITE" id="PS51194"/>
    </source>
</evidence>
<evidence type="ECO:0000259" key="13">
    <source>
        <dbReference type="PROSITE" id="PS51192"/>
    </source>
</evidence>
<protein>
    <recommendedName>
        <fullName evidence="11">ATP-dependent DNA helicase</fullName>
        <ecNumber evidence="11">5.6.2.4</ecNumber>
    </recommendedName>
</protein>
<comment type="caution">
    <text evidence="15">The sequence shown here is derived from an EMBL/GenBank/DDBJ whole genome shotgun (WGS) entry which is preliminary data.</text>
</comment>
<evidence type="ECO:0000256" key="4">
    <source>
        <dbReference type="ARBA" id="ARBA00022801"/>
    </source>
</evidence>
<keyword evidence="16" id="KW-1185">Reference proteome</keyword>
<evidence type="ECO:0000256" key="10">
    <source>
        <dbReference type="ARBA" id="ARBA00034617"/>
    </source>
</evidence>
<dbReference type="SMART" id="SM00487">
    <property type="entry name" value="DEXDc"/>
    <property type="match status" value="1"/>
</dbReference>
<dbReference type="GO" id="GO:0005737">
    <property type="term" value="C:cytoplasm"/>
    <property type="evidence" value="ECO:0007669"/>
    <property type="project" value="TreeGrafter"/>
</dbReference>
<dbReference type="InterPro" id="IPR002464">
    <property type="entry name" value="DNA/RNA_helicase_DEAH_CS"/>
</dbReference>
<dbReference type="GO" id="GO:0016887">
    <property type="term" value="F:ATP hydrolysis activity"/>
    <property type="evidence" value="ECO:0007669"/>
    <property type="project" value="RHEA"/>
</dbReference>
<dbReference type="GO" id="GO:0005524">
    <property type="term" value="F:ATP binding"/>
    <property type="evidence" value="ECO:0007669"/>
    <property type="project" value="UniProtKB-KW"/>
</dbReference>
<comment type="subcellular location">
    <subcellularLocation>
        <location evidence="1 11">Nucleus</location>
    </subcellularLocation>
</comment>
<keyword evidence="3 11" id="KW-0547">Nucleotide-binding</keyword>
<dbReference type="Pfam" id="PF16124">
    <property type="entry name" value="RecQ_Zn_bind"/>
    <property type="match status" value="1"/>
</dbReference>
<dbReference type="InterPro" id="IPR032284">
    <property type="entry name" value="RecQ_Zn-bd"/>
</dbReference>
<evidence type="ECO:0000256" key="6">
    <source>
        <dbReference type="ARBA" id="ARBA00022840"/>
    </source>
</evidence>
<dbReference type="Gene3D" id="3.40.50.300">
    <property type="entry name" value="P-loop containing nucleotide triphosphate hydrolases"/>
    <property type="match status" value="2"/>
</dbReference>
<evidence type="ECO:0000313" key="16">
    <source>
        <dbReference type="Proteomes" id="UP000092321"/>
    </source>
</evidence>
<dbReference type="Pfam" id="PF00271">
    <property type="entry name" value="Helicase_C"/>
    <property type="match status" value="1"/>
</dbReference>
<accession>A0A1B7TEZ7</accession>
<evidence type="ECO:0000313" key="15">
    <source>
        <dbReference type="EMBL" id="OBA27294.1"/>
    </source>
</evidence>
<dbReference type="Pfam" id="PF09382">
    <property type="entry name" value="RQC"/>
    <property type="match status" value="1"/>
</dbReference>
<feature type="domain" description="Helicase ATP-binding" evidence="13">
    <location>
        <begin position="29"/>
        <end position="210"/>
    </location>
</feature>
<dbReference type="PROSITE" id="PS51194">
    <property type="entry name" value="HELICASE_CTER"/>
    <property type="match status" value="1"/>
</dbReference>
<dbReference type="PANTHER" id="PTHR13710:SF153">
    <property type="entry name" value="RECQ-LIKE DNA HELICASE BLM"/>
    <property type="match status" value="1"/>
</dbReference>
<dbReference type="NCBIfam" id="TIGR00614">
    <property type="entry name" value="recQ_fam"/>
    <property type="match status" value="1"/>
</dbReference>
<evidence type="ECO:0000256" key="1">
    <source>
        <dbReference type="ARBA" id="ARBA00004123"/>
    </source>
</evidence>
<dbReference type="GO" id="GO:0009378">
    <property type="term" value="F:four-way junction helicase activity"/>
    <property type="evidence" value="ECO:0007669"/>
    <property type="project" value="TreeGrafter"/>
</dbReference>
<evidence type="ECO:0000256" key="8">
    <source>
        <dbReference type="ARBA" id="ARBA00023235"/>
    </source>
</evidence>
<organism evidence="15 16">
    <name type="scientific">Hanseniaspora valbyensis NRRL Y-1626</name>
    <dbReference type="NCBI Taxonomy" id="766949"/>
    <lineage>
        <taxon>Eukaryota</taxon>
        <taxon>Fungi</taxon>
        <taxon>Dikarya</taxon>
        <taxon>Ascomycota</taxon>
        <taxon>Saccharomycotina</taxon>
        <taxon>Saccharomycetes</taxon>
        <taxon>Saccharomycodales</taxon>
        <taxon>Saccharomycodaceae</taxon>
        <taxon>Hanseniaspora</taxon>
    </lineage>
</organism>
<dbReference type="SMART" id="SM00956">
    <property type="entry name" value="RQC"/>
    <property type="match status" value="1"/>
</dbReference>
<keyword evidence="4 11" id="KW-0378">Hydrolase</keyword>
<dbReference type="GO" id="GO:0000724">
    <property type="term" value="P:double-strand break repair via homologous recombination"/>
    <property type="evidence" value="ECO:0007669"/>
    <property type="project" value="UniProtKB-ARBA"/>
</dbReference>
<feature type="region of interest" description="Disordered" evidence="12">
    <location>
        <begin position="589"/>
        <end position="617"/>
    </location>
</feature>
<dbReference type="Pfam" id="PF00270">
    <property type="entry name" value="DEAD"/>
    <property type="match status" value="1"/>
</dbReference>
<dbReference type="FunFam" id="3.40.50.300:FF:000296">
    <property type="entry name" value="ATP-dependent DNA helicase RecQ"/>
    <property type="match status" value="1"/>
</dbReference>
<dbReference type="GO" id="GO:0043138">
    <property type="term" value="F:3'-5' DNA helicase activity"/>
    <property type="evidence" value="ECO:0007669"/>
    <property type="project" value="UniProtKB-EC"/>
</dbReference>
<evidence type="ECO:0000256" key="7">
    <source>
        <dbReference type="ARBA" id="ARBA00023125"/>
    </source>
</evidence>
<dbReference type="SMART" id="SM00490">
    <property type="entry name" value="HELICc"/>
    <property type="match status" value="1"/>
</dbReference>
<name>A0A1B7TEZ7_9ASCO</name>
<evidence type="ECO:0000256" key="12">
    <source>
        <dbReference type="SAM" id="MobiDB-lite"/>
    </source>
</evidence>
<dbReference type="GO" id="GO:0031573">
    <property type="term" value="P:mitotic intra-S DNA damage checkpoint signaling"/>
    <property type="evidence" value="ECO:0007669"/>
    <property type="project" value="UniProtKB-ARBA"/>
</dbReference>
<gene>
    <name evidence="15" type="ORF">HANVADRAFT_23584</name>
</gene>